<keyword evidence="1" id="KW-0963">Cytoplasm</keyword>
<dbReference type="PANTHER" id="PTHR30111">
    <property type="entry name" value="33 KDA CHAPERONIN"/>
    <property type="match status" value="1"/>
</dbReference>
<keyword evidence="4" id="KW-0143">Chaperone</keyword>
<evidence type="ECO:0000256" key="2">
    <source>
        <dbReference type="ARBA" id="ARBA00022833"/>
    </source>
</evidence>
<proteinExistence type="predicted"/>
<evidence type="ECO:0000313" key="7">
    <source>
        <dbReference type="Proteomes" id="UP000419017"/>
    </source>
</evidence>
<keyword evidence="2" id="KW-0862">Zinc</keyword>
<dbReference type="InterPro" id="IPR016153">
    <property type="entry name" value="Heat_shock_Hsp33_N"/>
</dbReference>
<dbReference type="InterPro" id="IPR016154">
    <property type="entry name" value="Heat_shock_Hsp33_C"/>
</dbReference>
<gene>
    <name evidence="6" type="ORF">OMES3154_01058</name>
</gene>
<dbReference type="EMBL" id="CABWIB010000001">
    <property type="protein sequence ID" value="VWL85770.1"/>
    <property type="molecule type" value="Genomic_DNA"/>
</dbReference>
<dbReference type="InterPro" id="IPR000397">
    <property type="entry name" value="Heat_shock_Hsp33"/>
</dbReference>
<organism evidence="6 7">
    <name type="scientific">Oceanivirga miroungae</name>
    <dbReference type="NCBI Taxonomy" id="1130046"/>
    <lineage>
        <taxon>Bacteria</taxon>
        <taxon>Fusobacteriati</taxon>
        <taxon>Fusobacteriota</taxon>
        <taxon>Fusobacteriia</taxon>
        <taxon>Fusobacteriales</taxon>
        <taxon>Leptotrichiaceae</taxon>
        <taxon>Oceanivirga</taxon>
    </lineage>
</organism>
<keyword evidence="7" id="KW-1185">Reference proteome</keyword>
<evidence type="ECO:0000256" key="3">
    <source>
        <dbReference type="ARBA" id="ARBA00023157"/>
    </source>
</evidence>
<dbReference type="RefSeq" id="WP_156683743.1">
    <property type="nucleotide sequence ID" value="NZ_CABWIB010000001.1"/>
</dbReference>
<dbReference type="SUPFAM" id="SSF64397">
    <property type="entry name" value="Hsp33 domain"/>
    <property type="match status" value="1"/>
</dbReference>
<dbReference type="SUPFAM" id="SSF118352">
    <property type="entry name" value="HSP33 redox switch-like"/>
    <property type="match status" value="1"/>
</dbReference>
<dbReference type="GO" id="GO:0051082">
    <property type="term" value="F:unfolded protein binding"/>
    <property type="evidence" value="ECO:0007669"/>
    <property type="project" value="InterPro"/>
</dbReference>
<dbReference type="GO" id="GO:0042026">
    <property type="term" value="P:protein refolding"/>
    <property type="evidence" value="ECO:0007669"/>
    <property type="project" value="TreeGrafter"/>
</dbReference>
<name>A0A6I8MAB6_9FUSO</name>
<dbReference type="Gene3D" id="3.90.1280.10">
    <property type="entry name" value="HSP33 redox switch-like"/>
    <property type="match status" value="1"/>
</dbReference>
<dbReference type="Gene3D" id="3.55.30.10">
    <property type="entry name" value="Hsp33 domain"/>
    <property type="match status" value="1"/>
</dbReference>
<reference evidence="6 7" key="1">
    <citation type="submission" date="2019-10" db="EMBL/GenBank/DDBJ databases">
        <authorList>
            <person name="Blom J."/>
        </authorList>
    </citation>
    <scope>NUCLEOTIDE SEQUENCE [LARGE SCALE GENOMIC DNA]</scope>
    <source>
        <strain evidence="6 7">ES3154-GLU</strain>
    </source>
</reference>
<dbReference type="Pfam" id="PF01430">
    <property type="entry name" value="HSP33"/>
    <property type="match status" value="1"/>
</dbReference>
<dbReference type="Proteomes" id="UP000419017">
    <property type="component" value="Unassembled WGS sequence"/>
</dbReference>
<dbReference type="AlphaFoldDB" id="A0A6I8MAB6"/>
<evidence type="ECO:0000256" key="4">
    <source>
        <dbReference type="ARBA" id="ARBA00023186"/>
    </source>
</evidence>
<accession>A0A6I8MAB6</accession>
<dbReference type="GO" id="GO:0044183">
    <property type="term" value="F:protein folding chaperone"/>
    <property type="evidence" value="ECO:0007669"/>
    <property type="project" value="TreeGrafter"/>
</dbReference>
<protein>
    <submittedName>
        <fullName evidence="6">Hsp33 protein</fullName>
    </submittedName>
</protein>
<dbReference type="GO" id="GO:0005737">
    <property type="term" value="C:cytoplasm"/>
    <property type="evidence" value="ECO:0007669"/>
    <property type="project" value="InterPro"/>
</dbReference>
<dbReference type="PANTHER" id="PTHR30111:SF1">
    <property type="entry name" value="33 KDA CHAPERONIN"/>
    <property type="match status" value="1"/>
</dbReference>
<evidence type="ECO:0000256" key="5">
    <source>
        <dbReference type="ARBA" id="ARBA00023284"/>
    </source>
</evidence>
<evidence type="ECO:0000256" key="1">
    <source>
        <dbReference type="ARBA" id="ARBA00022490"/>
    </source>
</evidence>
<keyword evidence="5" id="KW-0676">Redox-active center</keyword>
<keyword evidence="3" id="KW-1015">Disulfide bond</keyword>
<evidence type="ECO:0000313" key="6">
    <source>
        <dbReference type="EMBL" id="VWL85770.1"/>
    </source>
</evidence>
<sequence>MESKILVATSKNVRLILADTTNLVKELIKYSEYDEMFLTSAIALVNIASIMSMNIKNENGKILFVLKADGLLGDAKVIARYDGKIMGAVKIDNDLLYKINNAKSLEEFSQLYKIGTGSLMIENDLGLKTPYITTIPIDEKESIEEAIEDYYLNSEQLNTILKTGIVYDEKQKLKRSSCLFIQEMPGADTNVFKEYQKKLKEIYSLNELLEHDFTLEKVANLVFENIEEYKLLDNKDLKLECMCSYEYFKNLVKANLKEEEIKEILEEKGHIETVCGFCNRVYRLMDF</sequence>